<dbReference type="RefSeq" id="WP_160631227.1">
    <property type="nucleotide sequence ID" value="NZ_WWNE01000003.1"/>
</dbReference>
<keyword evidence="1" id="KW-0812">Transmembrane</keyword>
<name>A0A6N9NHS6_9FLAO</name>
<protein>
    <submittedName>
        <fullName evidence="2">Uncharacterized protein</fullName>
    </submittedName>
</protein>
<sequence length="408" mass="46755">MLSKLYNSTFFKGKEVVGLHIQLLPDGMKYLYCQLKNERNAIEVTRSGNFELLKEFSDLELSKLPLYLSIDGSGIMHFRLKEEFKENPLDQVLPNAKVEDYYIQRVILQGEPWVSFLRRDLLHKIISDLGAATLTPIQLMLGAFELNPSAISELESFSQFDYSLFQNKWKFVNGKLISIEKNDNHLESDTRVINIADDLELESMYLVPFFNGLIHFGVRGAEISNQPDAINKNKIDFTQKRLFVLGGWAALIFCLILLLVNFLLFDYYNAKLNQVQSELSEKSVNTVKVNELEKEVAEKRVFFEKSGLITPELVAFKADRVAATVPKNILLNQIEINPRLKKKLKADESPSFLFGEIIVSGESKNTIDLNNWVQQLNAFEWIAEVGIIDYETIKNRNVGEFTLKIIVK</sequence>
<keyword evidence="3" id="KW-1185">Reference proteome</keyword>
<keyword evidence="1" id="KW-0472">Membrane</keyword>
<reference evidence="2 3" key="1">
    <citation type="submission" date="2019-12" db="EMBL/GenBank/DDBJ databases">
        <authorList>
            <person name="Zhao J."/>
        </authorList>
    </citation>
    <scope>NUCLEOTIDE SEQUENCE [LARGE SCALE GENOMIC DNA]</scope>
    <source>
        <strain evidence="2 3">S-15</strain>
    </source>
</reference>
<comment type="caution">
    <text evidence="2">The sequence shown here is derived from an EMBL/GenBank/DDBJ whole genome shotgun (WGS) entry which is preliminary data.</text>
</comment>
<dbReference type="AlphaFoldDB" id="A0A6N9NHS6"/>
<proteinExistence type="predicted"/>
<dbReference type="Proteomes" id="UP000470771">
    <property type="component" value="Unassembled WGS sequence"/>
</dbReference>
<evidence type="ECO:0000313" key="2">
    <source>
        <dbReference type="EMBL" id="NBG64760.1"/>
    </source>
</evidence>
<keyword evidence="1" id="KW-1133">Transmembrane helix</keyword>
<dbReference type="EMBL" id="WWNE01000003">
    <property type="protein sequence ID" value="NBG64760.1"/>
    <property type="molecule type" value="Genomic_DNA"/>
</dbReference>
<feature type="transmembrane region" description="Helical" evidence="1">
    <location>
        <begin position="242"/>
        <end position="265"/>
    </location>
</feature>
<evidence type="ECO:0000313" key="3">
    <source>
        <dbReference type="Proteomes" id="UP000470771"/>
    </source>
</evidence>
<evidence type="ECO:0000256" key="1">
    <source>
        <dbReference type="SAM" id="Phobius"/>
    </source>
</evidence>
<accession>A0A6N9NHS6</accession>
<organism evidence="2 3">
    <name type="scientific">Acidiluteibacter ferrifornacis</name>
    <dbReference type="NCBI Taxonomy" id="2692424"/>
    <lineage>
        <taxon>Bacteria</taxon>
        <taxon>Pseudomonadati</taxon>
        <taxon>Bacteroidota</taxon>
        <taxon>Flavobacteriia</taxon>
        <taxon>Flavobacteriales</taxon>
        <taxon>Cryomorphaceae</taxon>
        <taxon>Acidiluteibacter</taxon>
    </lineage>
</organism>
<gene>
    <name evidence="2" type="ORF">GQN54_01435</name>
</gene>